<dbReference type="Proteomes" id="UP000245771">
    <property type="component" value="Unassembled WGS sequence"/>
</dbReference>
<reference evidence="3 4" key="1">
    <citation type="journal article" date="2018" name="Mol. Biol. Evol.">
        <title>Broad Genomic Sampling Reveals a Smut Pathogenic Ancestry of the Fungal Clade Ustilaginomycotina.</title>
        <authorList>
            <person name="Kijpornyongpan T."/>
            <person name="Mondo S.J."/>
            <person name="Barry K."/>
            <person name="Sandor L."/>
            <person name="Lee J."/>
            <person name="Lipzen A."/>
            <person name="Pangilinan J."/>
            <person name="LaButti K."/>
            <person name="Hainaut M."/>
            <person name="Henrissat B."/>
            <person name="Grigoriev I.V."/>
            <person name="Spatafora J.W."/>
            <person name="Aime M.C."/>
        </authorList>
    </citation>
    <scope>NUCLEOTIDE SEQUENCE [LARGE SCALE GENOMIC DNA]</scope>
    <source>
        <strain evidence="3 4">MCA 3882</strain>
    </source>
</reference>
<dbReference type="PANTHER" id="PTHR13156:SF0">
    <property type="entry name" value="NADH DEHYDROGENASE [UBIQUINONE] IRON-SULFUR PROTEIN 6, MITOCHONDRIAL"/>
    <property type="match status" value="1"/>
</dbReference>
<dbReference type="EMBL" id="KZ819608">
    <property type="protein sequence ID" value="PWN31467.1"/>
    <property type="molecule type" value="Genomic_DNA"/>
</dbReference>
<accession>A0A316V1P1</accession>
<dbReference type="GeneID" id="37021777"/>
<dbReference type="STRING" id="1280837.A0A316V1P1"/>
<keyword evidence="4" id="KW-1185">Reference proteome</keyword>
<dbReference type="Gene3D" id="2.60.260.40">
    <property type="entry name" value="q5lls5 like domains"/>
    <property type="match status" value="1"/>
</dbReference>
<dbReference type="RefSeq" id="XP_025351769.1">
    <property type="nucleotide sequence ID" value="XM_025499996.1"/>
</dbReference>
<gene>
    <name evidence="3" type="ORF">FA14DRAFT_166104</name>
</gene>
<evidence type="ECO:0000313" key="4">
    <source>
        <dbReference type="Proteomes" id="UP000245771"/>
    </source>
</evidence>
<dbReference type="AlphaFoldDB" id="A0A316V1P1"/>
<evidence type="ECO:0000256" key="1">
    <source>
        <dbReference type="SAM" id="MobiDB-lite"/>
    </source>
</evidence>
<dbReference type="GO" id="GO:0005739">
    <property type="term" value="C:mitochondrion"/>
    <property type="evidence" value="ECO:0007669"/>
    <property type="project" value="GOC"/>
</dbReference>
<dbReference type="OrthoDB" id="307899at2759"/>
<dbReference type="FunFam" id="2.60.260.40:FF:000003">
    <property type="entry name" value="NADH dehydrogenase [ubiquinone] iron-sulfur protein 6, mitochondrial"/>
    <property type="match status" value="1"/>
</dbReference>
<dbReference type="PANTHER" id="PTHR13156">
    <property type="entry name" value="NADH-UBIQUINONE OXIDOREDUCTASE 13 KD-A SUBUNIT"/>
    <property type="match status" value="1"/>
</dbReference>
<name>A0A316V1P1_9BASI</name>
<protein>
    <recommendedName>
        <fullName evidence="2">Zinc finger CHCC-type domain-containing protein</fullName>
    </recommendedName>
</protein>
<dbReference type="Pfam" id="PF10276">
    <property type="entry name" value="zf-CHCC"/>
    <property type="match status" value="1"/>
</dbReference>
<feature type="compositionally biased region" description="Polar residues" evidence="1">
    <location>
        <begin position="42"/>
        <end position="56"/>
    </location>
</feature>
<feature type="region of interest" description="Disordered" evidence="1">
    <location>
        <begin position="1"/>
        <end position="65"/>
    </location>
</feature>
<dbReference type="GO" id="GO:0006120">
    <property type="term" value="P:mitochondrial electron transport, NADH to ubiquinone"/>
    <property type="evidence" value="ECO:0007669"/>
    <property type="project" value="TreeGrafter"/>
</dbReference>
<organism evidence="3 4">
    <name type="scientific">Meira miltonrushii</name>
    <dbReference type="NCBI Taxonomy" id="1280837"/>
    <lineage>
        <taxon>Eukaryota</taxon>
        <taxon>Fungi</taxon>
        <taxon>Dikarya</taxon>
        <taxon>Basidiomycota</taxon>
        <taxon>Ustilaginomycotina</taxon>
        <taxon>Exobasidiomycetes</taxon>
        <taxon>Exobasidiales</taxon>
        <taxon>Brachybasidiaceae</taxon>
        <taxon>Meira</taxon>
    </lineage>
</organism>
<dbReference type="InParanoid" id="A0A316V1P1"/>
<evidence type="ECO:0000313" key="3">
    <source>
        <dbReference type="EMBL" id="PWN31467.1"/>
    </source>
</evidence>
<feature type="compositionally biased region" description="Polar residues" evidence="1">
    <location>
        <begin position="11"/>
        <end position="28"/>
    </location>
</feature>
<proteinExistence type="predicted"/>
<sequence>MPSVPSGFFSRPSTKASQNLPKPTQKTDVAQPHTPPGIPTDQAPNYPSTWSDSQNPRELAMRGPRFEQITTEYQPQPLSAMEMIQREPIRLTTSRVIECDGGDGPLGHPRVFINLDKPGPKGCPYCGLRYERSVEHHH</sequence>
<dbReference type="InterPro" id="IPR019401">
    <property type="entry name" value="Znf_CHCC"/>
</dbReference>
<feature type="domain" description="Zinc finger CHCC-type" evidence="2">
    <location>
        <begin position="95"/>
        <end position="130"/>
    </location>
</feature>
<evidence type="ECO:0000259" key="2">
    <source>
        <dbReference type="Pfam" id="PF10276"/>
    </source>
</evidence>